<dbReference type="Proteomes" id="UP000729357">
    <property type="component" value="Unassembled WGS sequence"/>
</dbReference>
<reference evidence="2" key="1">
    <citation type="journal article" date="2021" name="J Fungi (Basel)">
        <title>Virulence traits and population genomics of the black yeast Aureobasidium melanogenum.</title>
        <authorList>
            <person name="Cernosa A."/>
            <person name="Sun X."/>
            <person name="Gostincar C."/>
            <person name="Fang C."/>
            <person name="Gunde-Cimerman N."/>
            <person name="Song Z."/>
        </authorList>
    </citation>
    <scope>NUCLEOTIDE SEQUENCE</scope>
    <source>
        <strain evidence="2">EXF-9298</strain>
    </source>
</reference>
<dbReference type="EMBL" id="JAHFXS010000821">
    <property type="protein sequence ID" value="KAG9981640.1"/>
    <property type="molecule type" value="Genomic_DNA"/>
</dbReference>
<feature type="compositionally biased region" description="Polar residues" evidence="1">
    <location>
        <begin position="248"/>
        <end position="258"/>
    </location>
</feature>
<evidence type="ECO:0000313" key="3">
    <source>
        <dbReference type="Proteomes" id="UP000729357"/>
    </source>
</evidence>
<accession>A0A9P8JVZ6</accession>
<evidence type="ECO:0000256" key="1">
    <source>
        <dbReference type="SAM" id="MobiDB-lite"/>
    </source>
</evidence>
<keyword evidence="3" id="KW-1185">Reference proteome</keyword>
<organism evidence="2 3">
    <name type="scientific">Aureobasidium melanogenum</name>
    <name type="common">Aureobasidium pullulans var. melanogenum</name>
    <dbReference type="NCBI Taxonomy" id="46634"/>
    <lineage>
        <taxon>Eukaryota</taxon>
        <taxon>Fungi</taxon>
        <taxon>Dikarya</taxon>
        <taxon>Ascomycota</taxon>
        <taxon>Pezizomycotina</taxon>
        <taxon>Dothideomycetes</taxon>
        <taxon>Dothideomycetidae</taxon>
        <taxon>Dothideales</taxon>
        <taxon>Saccotheciaceae</taxon>
        <taxon>Aureobasidium</taxon>
    </lineage>
</organism>
<evidence type="ECO:0000313" key="2">
    <source>
        <dbReference type="EMBL" id="KAG9981640.1"/>
    </source>
</evidence>
<proteinExistence type="predicted"/>
<comment type="caution">
    <text evidence="2">The sequence shown here is derived from an EMBL/GenBank/DDBJ whole genome shotgun (WGS) entry which is preliminary data.</text>
</comment>
<name>A0A9P8JVZ6_AURME</name>
<gene>
    <name evidence="2" type="ORF">KCU98_g7324</name>
</gene>
<reference evidence="2" key="2">
    <citation type="submission" date="2021-08" db="EMBL/GenBank/DDBJ databases">
        <authorList>
            <person name="Gostincar C."/>
            <person name="Sun X."/>
            <person name="Song Z."/>
            <person name="Gunde-Cimerman N."/>
        </authorList>
    </citation>
    <scope>NUCLEOTIDE SEQUENCE</scope>
    <source>
        <strain evidence="2">EXF-9298</strain>
    </source>
</reference>
<feature type="region of interest" description="Disordered" evidence="1">
    <location>
        <begin position="246"/>
        <end position="336"/>
    </location>
</feature>
<sequence length="472" mass="52831">MAPAGSLSHAPFKTPNAYVAPMERLDLAMSKDILKKAHNLTYAHLNYLECHGESVFADNSSVNLFVNALRIHWKVTGRTLQNASDQGKDLYELLTLEVDGQRIIGNLFTREAIYYLLGRKFPDAMMILAAIVHRIYISQWRSWSIEQTQKHTSQSRYALIISHAQATSNQLSNNVLAFKSNATPELRKWAEETVARHLIAIVTPGHLPRPSAHNNKYLSSSHNSVPGLKGAKNTVSSVSPLVKYDSARNGNATESGPYNEQYEVPFRPNSSTKRKAPGSSSNYHDSPSTKRIKVKAQGTGKVRAYDTYRPLGPQRAPFNGHGRPNHRHSDDLLTTPTPIKCVDHHEQQVLDTPSHEALRKAKLNDLQAKISQHKLDDISFLDFAGSGLGSGSSGSHEHNTPVVNGPSYTDYLRKKVQDVESPLTINKGNIPGHTHPELHRFRGRRDLRLIGLHRRNSSHINEPVQRNYYRNV</sequence>
<protein>
    <submittedName>
        <fullName evidence="2">Uncharacterized protein</fullName>
    </submittedName>
</protein>
<feature type="non-terminal residue" evidence="2">
    <location>
        <position position="472"/>
    </location>
</feature>
<dbReference type="AlphaFoldDB" id="A0A9P8JVZ6"/>